<dbReference type="AlphaFoldDB" id="A0A0F9BK60"/>
<accession>A0A0F9BK60</accession>
<dbReference type="PANTHER" id="PTHR44591">
    <property type="entry name" value="STRESS RESPONSE REGULATOR PROTEIN 1"/>
    <property type="match status" value="1"/>
</dbReference>
<comment type="caution">
    <text evidence="3">The sequence shown here is derived from an EMBL/GenBank/DDBJ whole genome shotgun (WGS) entry which is preliminary data.</text>
</comment>
<sequence length="128" mass="14675">MGKKYRFFLVDDDPNIIELFSTVLKTDGHTVFRNTSSVAALPQIIEKKPDCVLLDIMMPEIDGFELCKRLKAEQSLDQMKIVMISGKTYEYDRQHALALGADDFITKPVEVAKLLGRLERIIDDWIEL</sequence>
<dbReference type="PANTHER" id="PTHR44591:SF3">
    <property type="entry name" value="RESPONSE REGULATORY DOMAIN-CONTAINING PROTEIN"/>
    <property type="match status" value="1"/>
</dbReference>
<feature type="domain" description="Response regulatory" evidence="2">
    <location>
        <begin position="6"/>
        <end position="122"/>
    </location>
</feature>
<dbReference type="EMBL" id="LAZR01037412">
    <property type="protein sequence ID" value="KKL22279.1"/>
    <property type="molecule type" value="Genomic_DNA"/>
</dbReference>
<dbReference type="Gene3D" id="3.40.50.2300">
    <property type="match status" value="1"/>
</dbReference>
<reference evidence="3" key="1">
    <citation type="journal article" date="2015" name="Nature">
        <title>Complex archaea that bridge the gap between prokaryotes and eukaryotes.</title>
        <authorList>
            <person name="Spang A."/>
            <person name="Saw J.H."/>
            <person name="Jorgensen S.L."/>
            <person name="Zaremba-Niedzwiedzka K."/>
            <person name="Martijn J."/>
            <person name="Lind A.E."/>
            <person name="van Eijk R."/>
            <person name="Schleper C."/>
            <person name="Guy L."/>
            <person name="Ettema T.J."/>
        </authorList>
    </citation>
    <scope>NUCLEOTIDE SEQUENCE</scope>
</reference>
<dbReference type="Pfam" id="PF00072">
    <property type="entry name" value="Response_reg"/>
    <property type="match status" value="1"/>
</dbReference>
<gene>
    <name evidence="3" type="ORF">LCGC14_2437020</name>
</gene>
<name>A0A0F9BK60_9ZZZZ</name>
<dbReference type="CDD" id="cd17574">
    <property type="entry name" value="REC_OmpR"/>
    <property type="match status" value="1"/>
</dbReference>
<protein>
    <recommendedName>
        <fullName evidence="2">Response regulatory domain-containing protein</fullName>
    </recommendedName>
</protein>
<proteinExistence type="predicted"/>
<keyword evidence="1" id="KW-0597">Phosphoprotein</keyword>
<evidence type="ECO:0000313" key="3">
    <source>
        <dbReference type="EMBL" id="KKL22279.1"/>
    </source>
</evidence>
<dbReference type="InterPro" id="IPR050595">
    <property type="entry name" value="Bact_response_regulator"/>
</dbReference>
<evidence type="ECO:0000256" key="1">
    <source>
        <dbReference type="ARBA" id="ARBA00022553"/>
    </source>
</evidence>
<dbReference type="SMART" id="SM00448">
    <property type="entry name" value="REC"/>
    <property type="match status" value="1"/>
</dbReference>
<dbReference type="SUPFAM" id="SSF52172">
    <property type="entry name" value="CheY-like"/>
    <property type="match status" value="1"/>
</dbReference>
<dbReference type="InterPro" id="IPR001789">
    <property type="entry name" value="Sig_transdc_resp-reg_receiver"/>
</dbReference>
<evidence type="ECO:0000259" key="2">
    <source>
        <dbReference type="PROSITE" id="PS50110"/>
    </source>
</evidence>
<feature type="non-terminal residue" evidence="3">
    <location>
        <position position="128"/>
    </location>
</feature>
<dbReference type="PROSITE" id="PS50110">
    <property type="entry name" value="RESPONSE_REGULATORY"/>
    <property type="match status" value="1"/>
</dbReference>
<dbReference type="InterPro" id="IPR011006">
    <property type="entry name" value="CheY-like_superfamily"/>
</dbReference>
<dbReference type="GO" id="GO:0000160">
    <property type="term" value="P:phosphorelay signal transduction system"/>
    <property type="evidence" value="ECO:0007669"/>
    <property type="project" value="InterPro"/>
</dbReference>
<organism evidence="3">
    <name type="scientific">marine sediment metagenome</name>
    <dbReference type="NCBI Taxonomy" id="412755"/>
    <lineage>
        <taxon>unclassified sequences</taxon>
        <taxon>metagenomes</taxon>
        <taxon>ecological metagenomes</taxon>
    </lineage>
</organism>